<dbReference type="KEGG" id="tbi:Tbis_3546"/>
<dbReference type="PANTHER" id="PTHR24421:SF10">
    <property type="entry name" value="NITRATE_NITRITE SENSOR PROTEIN NARQ"/>
    <property type="match status" value="1"/>
</dbReference>
<evidence type="ECO:0000313" key="12">
    <source>
        <dbReference type="Proteomes" id="UP000006640"/>
    </source>
</evidence>
<keyword evidence="7" id="KW-0067">ATP-binding</keyword>
<dbReference type="GO" id="GO:0005524">
    <property type="term" value="F:ATP binding"/>
    <property type="evidence" value="ECO:0007669"/>
    <property type="project" value="UniProtKB-KW"/>
</dbReference>
<dbReference type="InterPro" id="IPR003594">
    <property type="entry name" value="HATPase_dom"/>
</dbReference>
<dbReference type="Gene3D" id="3.30.565.10">
    <property type="entry name" value="Histidine kinase-like ATPase, C-terminal domain"/>
    <property type="match status" value="1"/>
</dbReference>
<comment type="catalytic activity">
    <reaction evidence="1">
        <text>ATP + protein L-histidine = ADP + protein N-phospho-L-histidine.</text>
        <dbReference type="EC" id="2.7.13.3"/>
    </reaction>
</comment>
<evidence type="ECO:0000256" key="1">
    <source>
        <dbReference type="ARBA" id="ARBA00000085"/>
    </source>
</evidence>
<dbReference type="InterPro" id="IPR036890">
    <property type="entry name" value="HATPase_C_sf"/>
</dbReference>
<feature type="transmembrane region" description="Helical" evidence="9">
    <location>
        <begin position="414"/>
        <end position="438"/>
    </location>
</feature>
<dbReference type="CDD" id="cd16917">
    <property type="entry name" value="HATPase_UhpB-NarQ-NarX-like"/>
    <property type="match status" value="1"/>
</dbReference>
<protein>
    <recommendedName>
        <fullName evidence="2">histidine kinase</fullName>
        <ecNumber evidence="2">2.7.13.3</ecNumber>
    </recommendedName>
</protein>
<gene>
    <name evidence="11" type="ordered locus">Tbis_3546</name>
</gene>
<keyword evidence="9" id="KW-0812">Transmembrane</keyword>
<dbReference type="SMART" id="SM00387">
    <property type="entry name" value="HATPase_c"/>
    <property type="match status" value="1"/>
</dbReference>
<dbReference type="Gene3D" id="1.20.5.1930">
    <property type="match status" value="1"/>
</dbReference>
<dbReference type="GO" id="GO:0046983">
    <property type="term" value="F:protein dimerization activity"/>
    <property type="evidence" value="ECO:0007669"/>
    <property type="project" value="InterPro"/>
</dbReference>
<keyword evidence="5" id="KW-0547">Nucleotide-binding</keyword>
<dbReference type="SUPFAM" id="SSF55874">
    <property type="entry name" value="ATPase domain of HSP90 chaperone/DNA topoisomerase II/histidine kinase"/>
    <property type="match status" value="1"/>
</dbReference>
<keyword evidence="4" id="KW-0808">Transferase</keyword>
<sequence length="489" mass="51651">MVRRTLTALARGLGLFSLAVLGELVAVVMLVAVLLSFFAGLVFLFPPAVRLARAAARVNRRLVRAWAGVAIAEPYRPPPTPPAERAGEPGPGRCGPVMQGTALRLTWLLNDPATWRDLLFLLVVPWTGGLLVAAPVLLAAVGAVQLVSGAPLGLAWLVLAAAVAPRYAPWALRAYGYLAHALLGPTEKAELARQVRRLSAVRTEVVDAQAAELRRIERDLHDGAQARLVAVGMMIGTAERLLDTDRNAARAMLAKAREASADALHELRRIVRGIHPPVLAERGLGDAVRALALDCPLPTHVTIDLPARVAAPLESAAYFAISELLGNAARHAGATRAWVDIGHDGTTLRITVTDDGRGGADPARGTGLRGIERRIGAFDGVLTLSSPAGGPTTAVIELPQALPAPRPQPLTRRAIALVACGVLGWIPLVPQGFVPMVFKLTGVTAKSWFLGLHVAEPFQWPVIGGMILLGAGMLAFAAWPALVHRAGVR</sequence>
<dbReference type="STRING" id="469371.Tbis_3546"/>
<dbReference type="AlphaFoldDB" id="D6YAI1"/>
<keyword evidence="3" id="KW-0597">Phosphoprotein</keyword>
<accession>D6YAI1</accession>
<evidence type="ECO:0000256" key="2">
    <source>
        <dbReference type="ARBA" id="ARBA00012438"/>
    </source>
</evidence>
<dbReference type="PANTHER" id="PTHR24421">
    <property type="entry name" value="NITRATE/NITRITE SENSOR PROTEIN NARX-RELATED"/>
    <property type="match status" value="1"/>
</dbReference>
<dbReference type="GO" id="GO:0016020">
    <property type="term" value="C:membrane"/>
    <property type="evidence" value="ECO:0007669"/>
    <property type="project" value="InterPro"/>
</dbReference>
<feature type="domain" description="Histidine kinase/HSP90-like ATPase" evidence="10">
    <location>
        <begin position="312"/>
        <end position="402"/>
    </location>
</feature>
<dbReference type="Pfam" id="PF02518">
    <property type="entry name" value="HATPase_c"/>
    <property type="match status" value="1"/>
</dbReference>
<keyword evidence="12" id="KW-1185">Reference proteome</keyword>
<keyword evidence="9" id="KW-0472">Membrane</keyword>
<feature type="transmembrane region" description="Helical" evidence="9">
    <location>
        <begin position="458"/>
        <end position="483"/>
    </location>
</feature>
<dbReference type="Pfam" id="PF07730">
    <property type="entry name" value="HisKA_3"/>
    <property type="match status" value="1"/>
</dbReference>
<dbReference type="GO" id="GO:0000155">
    <property type="term" value="F:phosphorelay sensor kinase activity"/>
    <property type="evidence" value="ECO:0007669"/>
    <property type="project" value="InterPro"/>
</dbReference>
<dbReference type="HOGENOM" id="CLU_000445_20_2_11"/>
<proteinExistence type="predicted"/>
<evidence type="ECO:0000313" key="11">
    <source>
        <dbReference type="EMBL" id="ADG90234.1"/>
    </source>
</evidence>
<evidence type="ECO:0000256" key="6">
    <source>
        <dbReference type="ARBA" id="ARBA00022777"/>
    </source>
</evidence>
<dbReference type="Proteomes" id="UP000006640">
    <property type="component" value="Chromosome"/>
</dbReference>
<keyword evidence="9" id="KW-1133">Transmembrane helix</keyword>
<feature type="transmembrane region" description="Helical" evidence="9">
    <location>
        <begin position="118"/>
        <end position="140"/>
    </location>
</feature>
<keyword evidence="6 11" id="KW-0418">Kinase</keyword>
<dbReference type="Pfam" id="PF13796">
    <property type="entry name" value="Sensor"/>
    <property type="match status" value="1"/>
</dbReference>
<keyword evidence="8" id="KW-0902">Two-component regulatory system</keyword>
<evidence type="ECO:0000256" key="4">
    <source>
        <dbReference type="ARBA" id="ARBA00022679"/>
    </source>
</evidence>
<dbReference type="EC" id="2.7.13.3" evidence="2"/>
<reference evidence="11 12" key="1">
    <citation type="submission" date="2010-01" db="EMBL/GenBank/DDBJ databases">
        <title>The complete genome of Thermobispora bispora DSM 43833.</title>
        <authorList>
            <consortium name="US DOE Joint Genome Institute (JGI-PGF)"/>
            <person name="Lucas S."/>
            <person name="Copeland A."/>
            <person name="Lapidus A."/>
            <person name="Glavina del Rio T."/>
            <person name="Dalin E."/>
            <person name="Tice H."/>
            <person name="Bruce D."/>
            <person name="Goodwin L."/>
            <person name="Pitluck S."/>
            <person name="Kyrpides N."/>
            <person name="Mavromatis K."/>
            <person name="Ivanova N."/>
            <person name="Mikhailova N."/>
            <person name="Chertkov O."/>
            <person name="Brettin T."/>
            <person name="Detter J.C."/>
            <person name="Han C."/>
            <person name="Larimer F."/>
            <person name="Land M."/>
            <person name="Hauser L."/>
            <person name="Markowitz V."/>
            <person name="Cheng J.-F."/>
            <person name="Hugenholtz P."/>
            <person name="Woyke T."/>
            <person name="Wu D."/>
            <person name="Jando M."/>
            <person name="Schneider S."/>
            <person name="Klenk H.-P."/>
            <person name="Eisen J.A."/>
        </authorList>
    </citation>
    <scope>NUCLEOTIDE SEQUENCE [LARGE SCALE GENOMIC DNA]</scope>
    <source>
        <strain evidence="12">ATCC 19993 / DSM 43833 / CBS 139.67 / JCM 10125 / KCTC 9307 / NBRC 14880 / R51</strain>
    </source>
</reference>
<evidence type="ECO:0000256" key="9">
    <source>
        <dbReference type="SAM" id="Phobius"/>
    </source>
</evidence>
<evidence type="ECO:0000259" key="10">
    <source>
        <dbReference type="SMART" id="SM00387"/>
    </source>
</evidence>
<evidence type="ECO:0000256" key="7">
    <source>
        <dbReference type="ARBA" id="ARBA00022840"/>
    </source>
</evidence>
<feature type="transmembrane region" description="Helical" evidence="9">
    <location>
        <begin position="32"/>
        <end position="52"/>
    </location>
</feature>
<dbReference type="InterPro" id="IPR050482">
    <property type="entry name" value="Sensor_HK_TwoCompSys"/>
</dbReference>
<name>D6YAI1_THEBD</name>
<organism evidence="11 12">
    <name type="scientific">Thermobispora bispora (strain ATCC 19993 / DSM 43833 / CBS 139.67 / JCM 10125 / KCTC 9307 / NBRC 14880 / R51)</name>
    <dbReference type="NCBI Taxonomy" id="469371"/>
    <lineage>
        <taxon>Bacteria</taxon>
        <taxon>Bacillati</taxon>
        <taxon>Actinomycetota</taxon>
        <taxon>Actinomycetes</taxon>
        <taxon>Streptosporangiales</taxon>
        <taxon>Streptosporangiaceae</taxon>
        <taxon>Thermobispora</taxon>
    </lineage>
</organism>
<dbReference type="RefSeq" id="WP_013133767.1">
    <property type="nucleotide sequence ID" value="NC_014165.1"/>
</dbReference>
<dbReference type="EMBL" id="CP001874">
    <property type="protein sequence ID" value="ADG90234.1"/>
    <property type="molecule type" value="Genomic_DNA"/>
</dbReference>
<evidence type="ECO:0000256" key="8">
    <source>
        <dbReference type="ARBA" id="ARBA00023012"/>
    </source>
</evidence>
<dbReference type="eggNOG" id="COG4585">
    <property type="taxonomic scope" value="Bacteria"/>
</dbReference>
<evidence type="ECO:0000256" key="3">
    <source>
        <dbReference type="ARBA" id="ARBA00022553"/>
    </source>
</evidence>
<dbReference type="InterPro" id="IPR025828">
    <property type="entry name" value="Put_sensor_dom"/>
</dbReference>
<dbReference type="InterPro" id="IPR011712">
    <property type="entry name" value="Sig_transdc_His_kin_sub3_dim/P"/>
</dbReference>
<dbReference type="OrthoDB" id="5241729at2"/>
<evidence type="ECO:0000256" key="5">
    <source>
        <dbReference type="ARBA" id="ARBA00022741"/>
    </source>
</evidence>
<feature type="transmembrane region" description="Helical" evidence="9">
    <location>
        <begin position="146"/>
        <end position="164"/>
    </location>
</feature>